<evidence type="ECO:0000313" key="8">
    <source>
        <dbReference type="EMBL" id="MBU3803401.1"/>
    </source>
</evidence>
<evidence type="ECO:0000256" key="5">
    <source>
        <dbReference type="ARBA" id="ARBA00023015"/>
    </source>
</evidence>
<sequence length="91" mass="10396">MRIDAINRIYDAYKAQSTTASKKLDKTSKKDEVEFSSRAKDFTNMTKLLSDVPDVRTDKVEEIKNRMSSGNYNVKAEEVAEKILSQFDVRG</sequence>
<keyword evidence="3" id="KW-0678">Repressor</keyword>
<protein>
    <recommendedName>
        <fullName evidence="2">Negative regulator of flagellin synthesis</fullName>
    </recommendedName>
</protein>
<dbReference type="GO" id="GO:0044781">
    <property type="term" value="P:bacterial-type flagellum organization"/>
    <property type="evidence" value="ECO:0007669"/>
    <property type="project" value="UniProtKB-KW"/>
</dbReference>
<dbReference type="InterPro" id="IPR035890">
    <property type="entry name" value="Anti-sigma-28_factor_FlgM_sf"/>
</dbReference>
<feature type="domain" description="Anti-sigma-28 factor FlgM C-terminal" evidence="7">
    <location>
        <begin position="31"/>
        <end position="84"/>
    </location>
</feature>
<keyword evidence="8" id="KW-0969">Cilium</keyword>
<dbReference type="SUPFAM" id="SSF101498">
    <property type="entry name" value="Anti-sigma factor FlgM"/>
    <property type="match status" value="1"/>
</dbReference>
<evidence type="ECO:0000313" key="9">
    <source>
        <dbReference type="Proteomes" id="UP000824229"/>
    </source>
</evidence>
<reference evidence="8" key="1">
    <citation type="journal article" date="2021" name="PeerJ">
        <title>Extensive microbial diversity within the chicken gut microbiome revealed by metagenomics and culture.</title>
        <authorList>
            <person name="Gilroy R."/>
            <person name="Ravi A."/>
            <person name="Getino M."/>
            <person name="Pursley I."/>
            <person name="Horton D.L."/>
            <person name="Alikhan N.F."/>
            <person name="Baker D."/>
            <person name="Gharbi K."/>
            <person name="Hall N."/>
            <person name="Watson M."/>
            <person name="Adriaenssens E.M."/>
            <person name="Foster-Nyarko E."/>
            <person name="Jarju S."/>
            <person name="Secka A."/>
            <person name="Antonio M."/>
            <person name="Oren A."/>
            <person name="Chaudhuri R.R."/>
            <person name="La Ragione R."/>
            <person name="Hildebrand F."/>
            <person name="Pallen M.J."/>
        </authorList>
    </citation>
    <scope>NUCLEOTIDE SEQUENCE</scope>
    <source>
        <strain evidence="8">B5-657</strain>
    </source>
</reference>
<dbReference type="EMBL" id="JAHLFQ010000023">
    <property type="protein sequence ID" value="MBU3803401.1"/>
    <property type="molecule type" value="Genomic_DNA"/>
</dbReference>
<dbReference type="InterPro" id="IPR031316">
    <property type="entry name" value="FlgM_C"/>
</dbReference>
<evidence type="ECO:0000256" key="2">
    <source>
        <dbReference type="ARBA" id="ARBA00017823"/>
    </source>
</evidence>
<comment type="caution">
    <text evidence="8">The sequence shown here is derived from an EMBL/GenBank/DDBJ whole genome shotgun (WGS) entry which is preliminary data.</text>
</comment>
<dbReference type="Pfam" id="PF04316">
    <property type="entry name" value="FlgM"/>
    <property type="match status" value="1"/>
</dbReference>
<dbReference type="Proteomes" id="UP000824229">
    <property type="component" value="Unassembled WGS sequence"/>
</dbReference>
<dbReference type="GO" id="GO:0045892">
    <property type="term" value="P:negative regulation of DNA-templated transcription"/>
    <property type="evidence" value="ECO:0007669"/>
    <property type="project" value="InterPro"/>
</dbReference>
<reference evidence="8" key="2">
    <citation type="submission" date="2021-04" db="EMBL/GenBank/DDBJ databases">
        <authorList>
            <person name="Gilroy R."/>
        </authorList>
    </citation>
    <scope>NUCLEOTIDE SEQUENCE</scope>
    <source>
        <strain evidence="8">B5-657</strain>
    </source>
</reference>
<gene>
    <name evidence="8" type="primary">flgM</name>
    <name evidence="8" type="ORF">H9872_01390</name>
</gene>
<evidence type="ECO:0000256" key="1">
    <source>
        <dbReference type="ARBA" id="ARBA00005322"/>
    </source>
</evidence>
<organism evidence="8 9">
    <name type="scientific">Candidatus Cellulosilyticum pullistercoris</name>
    <dbReference type="NCBI Taxonomy" id="2838521"/>
    <lineage>
        <taxon>Bacteria</taxon>
        <taxon>Bacillati</taxon>
        <taxon>Bacillota</taxon>
        <taxon>Clostridia</taxon>
        <taxon>Lachnospirales</taxon>
        <taxon>Cellulosilyticaceae</taxon>
        <taxon>Cellulosilyticum</taxon>
    </lineage>
</organism>
<comment type="similarity">
    <text evidence="1">Belongs to the FlgM family.</text>
</comment>
<dbReference type="NCBIfam" id="TIGR03824">
    <property type="entry name" value="FlgM_jcvi"/>
    <property type="match status" value="1"/>
</dbReference>
<evidence type="ECO:0000256" key="4">
    <source>
        <dbReference type="ARBA" id="ARBA00022795"/>
    </source>
</evidence>
<keyword evidence="5" id="KW-0805">Transcription regulation</keyword>
<keyword evidence="8" id="KW-0966">Cell projection</keyword>
<keyword evidence="6" id="KW-0804">Transcription</keyword>
<proteinExistence type="inferred from homology"/>
<evidence type="ECO:0000256" key="3">
    <source>
        <dbReference type="ARBA" id="ARBA00022491"/>
    </source>
</evidence>
<dbReference type="InterPro" id="IPR007412">
    <property type="entry name" value="FlgM"/>
</dbReference>
<evidence type="ECO:0000256" key="6">
    <source>
        <dbReference type="ARBA" id="ARBA00023163"/>
    </source>
</evidence>
<accession>A0A9E2NK36</accession>
<name>A0A9E2NK36_9FIRM</name>
<keyword evidence="4" id="KW-1005">Bacterial flagellum biogenesis</keyword>
<dbReference type="AlphaFoldDB" id="A0A9E2NK36"/>
<evidence type="ECO:0000259" key="7">
    <source>
        <dbReference type="Pfam" id="PF04316"/>
    </source>
</evidence>
<keyword evidence="8" id="KW-0282">Flagellum</keyword>